<dbReference type="SUPFAM" id="SSF51445">
    <property type="entry name" value="(Trans)glycosidases"/>
    <property type="match status" value="1"/>
</dbReference>
<evidence type="ECO:0000256" key="17">
    <source>
        <dbReference type="SAM" id="SignalP"/>
    </source>
</evidence>
<keyword evidence="13 16" id="KW-0119">Carbohydrate metabolism</keyword>
<evidence type="ECO:0000256" key="6">
    <source>
        <dbReference type="ARBA" id="ARBA00012595"/>
    </source>
</evidence>
<proteinExistence type="inferred from homology"/>
<reference evidence="20" key="1">
    <citation type="submission" date="2022-01" db="EMBL/GenBank/DDBJ databases">
        <authorList>
            <person name="King R."/>
        </authorList>
    </citation>
    <scope>NUCLEOTIDE SEQUENCE</scope>
</reference>
<evidence type="ECO:0000256" key="4">
    <source>
        <dbReference type="ARBA" id="ARBA00008061"/>
    </source>
</evidence>
<comment type="subunit">
    <text evidence="5">Monomer.</text>
</comment>
<keyword evidence="9 16" id="KW-0378">Hydrolase</keyword>
<keyword evidence="8 17" id="KW-0732">Signal</keyword>
<reference evidence="20" key="2">
    <citation type="submission" date="2022-10" db="EMBL/GenBank/DDBJ databases">
        <authorList>
            <consortium name="ENA_rothamsted_submissions"/>
            <consortium name="culmorum"/>
            <person name="King R."/>
        </authorList>
    </citation>
    <scope>NUCLEOTIDE SEQUENCE</scope>
</reference>
<dbReference type="InterPro" id="IPR031319">
    <property type="entry name" value="A-amylase_C"/>
</dbReference>
<dbReference type="Gene3D" id="3.20.20.80">
    <property type="entry name" value="Glycosidases"/>
    <property type="match status" value="1"/>
</dbReference>
<dbReference type="GO" id="GO:0046872">
    <property type="term" value="F:metal ion binding"/>
    <property type="evidence" value="ECO:0007669"/>
    <property type="project" value="UniProtKB-KW"/>
</dbReference>
<accession>A0A9N9WNI5</accession>
<keyword evidence="12" id="KW-0868">Chloride</keyword>
<name>A0A9N9WNI5_9DIPT</name>
<comment type="cofactor">
    <cofactor evidence="3">
        <name>chloride</name>
        <dbReference type="ChEBI" id="CHEBI:17996"/>
    </cofactor>
</comment>
<evidence type="ECO:0000256" key="14">
    <source>
        <dbReference type="ARBA" id="ARBA00023295"/>
    </source>
</evidence>
<evidence type="ECO:0000256" key="12">
    <source>
        <dbReference type="ARBA" id="ARBA00023214"/>
    </source>
</evidence>
<dbReference type="InterPro" id="IPR006046">
    <property type="entry name" value="Alpha_amylase"/>
</dbReference>
<evidence type="ECO:0000256" key="5">
    <source>
        <dbReference type="ARBA" id="ARBA00011245"/>
    </source>
</evidence>
<dbReference type="GO" id="GO:0005975">
    <property type="term" value="P:carbohydrate metabolic process"/>
    <property type="evidence" value="ECO:0007669"/>
    <property type="project" value="InterPro"/>
</dbReference>
<evidence type="ECO:0000256" key="7">
    <source>
        <dbReference type="ARBA" id="ARBA00022723"/>
    </source>
</evidence>
<evidence type="ECO:0000256" key="8">
    <source>
        <dbReference type="ARBA" id="ARBA00022729"/>
    </source>
</evidence>
<evidence type="ECO:0000259" key="19">
    <source>
        <dbReference type="SMART" id="SM00642"/>
    </source>
</evidence>
<dbReference type="Gene3D" id="2.60.40.1180">
    <property type="entry name" value="Golgi alpha-mannosidase II"/>
    <property type="match status" value="1"/>
</dbReference>
<dbReference type="GO" id="GO:0004556">
    <property type="term" value="F:alpha-amylase activity"/>
    <property type="evidence" value="ECO:0007669"/>
    <property type="project" value="UniProtKB-UniRule"/>
</dbReference>
<evidence type="ECO:0000256" key="16">
    <source>
        <dbReference type="RuleBase" id="RU361134"/>
    </source>
</evidence>
<dbReference type="EC" id="3.2.1.1" evidence="6 16"/>
<keyword evidence="21" id="KW-1185">Reference proteome</keyword>
<dbReference type="SMART" id="SM00642">
    <property type="entry name" value="Aamy"/>
    <property type="match status" value="1"/>
</dbReference>
<evidence type="ECO:0000313" key="21">
    <source>
        <dbReference type="Proteomes" id="UP001153620"/>
    </source>
</evidence>
<evidence type="ECO:0000313" key="20">
    <source>
        <dbReference type="EMBL" id="CAG9799638.1"/>
    </source>
</evidence>
<feature type="chain" id="PRO_5040471631" description="Alpha-amylase" evidence="17">
    <location>
        <begin position="21"/>
        <end position="499"/>
    </location>
</feature>
<sequence>MVKVLLSLILVVFVIAPLKAQWDPHYQTNRNAMVHLFEWKWRDIANECETFLGPNGFGGVQVSPPTENTVITLEWLSTKRPWWERYQPVSYKLETRSGNEAAFADMCRRCNAVGVRIYVDLLLNHMSATTGVGTGGSIGNASTTYLNFPAVPYTTADFNPYCSLDWNSQTSIRECWLVGLPDMNQKRQNVRDAQVNLMNHLINLGVAGFRIDASKHMWPEDLEHIYGRLHNLNTAQGFASNSKPFIFQEVIVGDGIEMSHYTHLGAVTVFEASRILGQVLRGHADIYDLVWFRDRFGIQSKEALIFVDNHDNQRDGGLPLTNHREPRIYKLATAYNLAQDYGHPRLMSSYYFDQRDQGPPQDSSQNILTPTFDANGQCNNGWVCEHRWPAIRNMVQFSVTVKGTTAHNWWTGWNEIAFSRGNRGFIVINAKDNGDTTNTRLYTALSAGIYCDMATGTKVNNQCTGKTVTVEGDGYANITIPGANSGEETFLAIHIDAKL</sequence>
<evidence type="ECO:0000256" key="10">
    <source>
        <dbReference type="ARBA" id="ARBA00022837"/>
    </source>
</evidence>
<dbReference type="CDD" id="cd11317">
    <property type="entry name" value="AmyAc_bac_euk_AmyA"/>
    <property type="match status" value="1"/>
</dbReference>
<gene>
    <name evidence="20" type="ORF">CHIRRI_LOCUS2603</name>
</gene>
<dbReference type="Pfam" id="PF02806">
    <property type="entry name" value="Alpha-amylase_C"/>
    <property type="match status" value="1"/>
</dbReference>
<comment type="cofactor">
    <cofactor evidence="2">
        <name>Ca(2+)</name>
        <dbReference type="ChEBI" id="CHEBI:29108"/>
    </cofactor>
</comment>
<dbReference type="OrthoDB" id="550577at2759"/>
<dbReference type="InterPro" id="IPR006048">
    <property type="entry name" value="A-amylase/branching_C"/>
</dbReference>
<evidence type="ECO:0000259" key="18">
    <source>
        <dbReference type="SMART" id="SM00632"/>
    </source>
</evidence>
<dbReference type="EMBL" id="OU895877">
    <property type="protein sequence ID" value="CAG9799638.1"/>
    <property type="molecule type" value="Genomic_DNA"/>
</dbReference>
<dbReference type="Proteomes" id="UP001153620">
    <property type="component" value="Chromosome 1"/>
</dbReference>
<dbReference type="SUPFAM" id="SSF51011">
    <property type="entry name" value="Glycosyl hydrolase domain"/>
    <property type="match status" value="1"/>
</dbReference>
<dbReference type="AlphaFoldDB" id="A0A9N9WNI5"/>
<comment type="similarity">
    <text evidence="4 15">Belongs to the glycosyl hydrolase 13 family.</text>
</comment>
<organism evidence="20 21">
    <name type="scientific">Chironomus riparius</name>
    <dbReference type="NCBI Taxonomy" id="315576"/>
    <lineage>
        <taxon>Eukaryota</taxon>
        <taxon>Metazoa</taxon>
        <taxon>Ecdysozoa</taxon>
        <taxon>Arthropoda</taxon>
        <taxon>Hexapoda</taxon>
        <taxon>Insecta</taxon>
        <taxon>Pterygota</taxon>
        <taxon>Neoptera</taxon>
        <taxon>Endopterygota</taxon>
        <taxon>Diptera</taxon>
        <taxon>Nematocera</taxon>
        <taxon>Chironomoidea</taxon>
        <taxon>Chironomidae</taxon>
        <taxon>Chironominae</taxon>
        <taxon>Chironomus</taxon>
    </lineage>
</organism>
<evidence type="ECO:0000256" key="11">
    <source>
        <dbReference type="ARBA" id="ARBA00023157"/>
    </source>
</evidence>
<dbReference type="InterPro" id="IPR006047">
    <property type="entry name" value="GH13_cat_dom"/>
</dbReference>
<keyword evidence="7" id="KW-0479">Metal-binding</keyword>
<dbReference type="Pfam" id="PF00128">
    <property type="entry name" value="Alpha-amylase"/>
    <property type="match status" value="1"/>
</dbReference>
<keyword evidence="11" id="KW-1015">Disulfide bond</keyword>
<evidence type="ECO:0000256" key="2">
    <source>
        <dbReference type="ARBA" id="ARBA00001913"/>
    </source>
</evidence>
<feature type="domain" description="Glycosyl hydrolase family 13 catalytic" evidence="19">
    <location>
        <begin position="31"/>
        <end position="398"/>
    </location>
</feature>
<evidence type="ECO:0000256" key="15">
    <source>
        <dbReference type="RuleBase" id="RU003615"/>
    </source>
</evidence>
<dbReference type="PANTHER" id="PTHR43447">
    <property type="entry name" value="ALPHA-AMYLASE"/>
    <property type="match status" value="1"/>
</dbReference>
<dbReference type="InterPro" id="IPR017853">
    <property type="entry name" value="GH"/>
</dbReference>
<dbReference type="SMART" id="SM00632">
    <property type="entry name" value="Aamy_C"/>
    <property type="match status" value="1"/>
</dbReference>
<evidence type="ECO:0000256" key="13">
    <source>
        <dbReference type="ARBA" id="ARBA00023277"/>
    </source>
</evidence>
<protein>
    <recommendedName>
        <fullName evidence="6 16">Alpha-amylase</fullName>
        <ecNumber evidence="6 16">3.2.1.1</ecNumber>
    </recommendedName>
</protein>
<keyword evidence="10" id="KW-0106">Calcium</keyword>
<feature type="signal peptide" evidence="17">
    <location>
        <begin position="1"/>
        <end position="20"/>
    </location>
</feature>
<comment type="catalytic activity">
    <reaction evidence="1 16">
        <text>Endohydrolysis of (1-&gt;4)-alpha-D-glucosidic linkages in polysaccharides containing three or more (1-&gt;4)-alpha-linked D-glucose units.</text>
        <dbReference type="EC" id="3.2.1.1"/>
    </reaction>
</comment>
<evidence type="ECO:0000256" key="1">
    <source>
        <dbReference type="ARBA" id="ARBA00000548"/>
    </source>
</evidence>
<dbReference type="PRINTS" id="PR00110">
    <property type="entry name" value="ALPHAAMYLASE"/>
</dbReference>
<feature type="domain" description="Alpha-amylase C-terminal" evidence="18">
    <location>
        <begin position="407"/>
        <end position="498"/>
    </location>
</feature>
<dbReference type="InterPro" id="IPR013780">
    <property type="entry name" value="Glyco_hydro_b"/>
</dbReference>
<keyword evidence="14 16" id="KW-0326">Glycosidase</keyword>
<evidence type="ECO:0000256" key="9">
    <source>
        <dbReference type="ARBA" id="ARBA00022801"/>
    </source>
</evidence>
<evidence type="ECO:0000256" key="3">
    <source>
        <dbReference type="ARBA" id="ARBA00001923"/>
    </source>
</evidence>